<dbReference type="Pfam" id="PF00188">
    <property type="entry name" value="CAP"/>
    <property type="match status" value="1"/>
</dbReference>
<evidence type="ECO:0000256" key="6">
    <source>
        <dbReference type="ARBA" id="ARBA00022801"/>
    </source>
</evidence>
<dbReference type="InterPro" id="IPR018244">
    <property type="entry name" value="Allrgn_V5/Tpx1_CS"/>
</dbReference>
<dbReference type="InterPro" id="IPR001283">
    <property type="entry name" value="CRISP-related"/>
</dbReference>
<dbReference type="InterPro" id="IPR029058">
    <property type="entry name" value="AB_hydrolase_fold"/>
</dbReference>
<proteinExistence type="inferred from homology"/>
<dbReference type="Gene3D" id="3.40.33.10">
    <property type="entry name" value="CAP"/>
    <property type="match status" value="1"/>
</dbReference>
<feature type="domain" description="SCP" evidence="9">
    <location>
        <begin position="23"/>
        <end position="182"/>
    </location>
</feature>
<evidence type="ECO:0000256" key="4">
    <source>
        <dbReference type="ARBA" id="ARBA00022670"/>
    </source>
</evidence>
<dbReference type="OrthoDB" id="1735038at2759"/>
<feature type="signal peptide" evidence="8">
    <location>
        <begin position="1"/>
        <end position="16"/>
    </location>
</feature>
<accession>A0A821PSE6</accession>
<sequence>MYRFLLFLSLFSYAASKSELSCRHIREFVDRHNYWRLKLAKGEIPNQPAASEMKYIIWDEELAAKAAEWASNNQYTHNPDKTVGSYRFTTGENIFWTESTDQSYKFEPRSAVDSWFSEHKDFNYGPVQSWQFLPFAKKIGHYTQVAWSDSIYLGCGVSKAYRNGWVYYTVVCNYGPTGNNMGWTPYPAGRPSGQLFQILFIPILCVISSTCAEEMILDPPLRVDLSSPADVQFLTPSNVKTEWIDMPIDHFDPQNTDTYRMRFMFNDEFFGGDGSPLFILVGGEWDIVEGWLRAGNMYLTAQENKGYMFYTEHRYYGESLPYQNFTTENLRFLNVDQALADLAYFIREMKSHPRFAESKVILFGGSYAANMVIWFKQRYPHLVEGGVGSSGPILAKVDFTGYLEVVHRAFQSECGDQMIATIRQGIIDTVASMSTEEGRRNLERAYRLCRPLNYDNEFELGYFSGFISWTFSGSVQQARPGTLRSICNNFDSYGTTPMEKIGGYIAAMREIVNCTNISYESYVNRYRYTNDNGRAWYYQTCTEYGYYQTAPRSGTVFDQLRWLSVPFYVDLCKQAFDQRFDEAFVNAAADRSNRVFGGLNPQVNNTINIHGVIDPWHDLGVYDRDLSETSPTYTVTRASHCFDLQSWLTTDTIRMTNAQQAARRLIASWLR</sequence>
<dbReference type="SUPFAM" id="SSF53474">
    <property type="entry name" value="alpha/beta-Hydrolases"/>
    <property type="match status" value="1"/>
</dbReference>
<dbReference type="InterPro" id="IPR008758">
    <property type="entry name" value="Peptidase_S28"/>
</dbReference>
<feature type="chain" id="PRO_5033040470" description="SCP domain-containing protein" evidence="8">
    <location>
        <begin position="17"/>
        <end position="671"/>
    </location>
</feature>
<dbReference type="PRINTS" id="PR00837">
    <property type="entry name" value="V5TPXLIKE"/>
</dbReference>
<evidence type="ECO:0000313" key="10">
    <source>
        <dbReference type="EMBL" id="CAF4812492.1"/>
    </source>
</evidence>
<dbReference type="PROSITE" id="PS01009">
    <property type="entry name" value="CRISP_1"/>
    <property type="match status" value="1"/>
</dbReference>
<keyword evidence="7" id="KW-0325">Glycoprotein</keyword>
<dbReference type="CDD" id="cd05380">
    <property type="entry name" value="CAP_euk"/>
    <property type="match status" value="1"/>
</dbReference>
<keyword evidence="4" id="KW-0645">Protease</keyword>
<keyword evidence="6" id="KW-0378">Hydrolase</keyword>
<dbReference type="Pfam" id="PF05577">
    <property type="entry name" value="Peptidase_S28"/>
    <property type="match status" value="1"/>
</dbReference>
<dbReference type="InterPro" id="IPR002413">
    <property type="entry name" value="V5_allergen-like"/>
</dbReference>
<evidence type="ECO:0000256" key="5">
    <source>
        <dbReference type="ARBA" id="ARBA00022729"/>
    </source>
</evidence>
<reference evidence="10" key="1">
    <citation type="submission" date="2021-02" db="EMBL/GenBank/DDBJ databases">
        <authorList>
            <person name="Steward A R."/>
        </authorList>
    </citation>
    <scope>NUCLEOTIDE SEQUENCE</scope>
</reference>
<dbReference type="AlphaFoldDB" id="A0A821PSE6"/>
<keyword evidence="5 8" id="KW-0732">Signal</keyword>
<comment type="subcellular location">
    <subcellularLocation>
        <location evidence="1">Secreted</location>
    </subcellularLocation>
</comment>
<evidence type="ECO:0000256" key="2">
    <source>
        <dbReference type="ARBA" id="ARBA00011079"/>
    </source>
</evidence>
<dbReference type="InterPro" id="IPR035940">
    <property type="entry name" value="CAP_sf"/>
</dbReference>
<dbReference type="GO" id="GO:0006508">
    <property type="term" value="P:proteolysis"/>
    <property type="evidence" value="ECO:0007669"/>
    <property type="project" value="UniProtKB-KW"/>
</dbReference>
<dbReference type="PANTHER" id="PTHR11010">
    <property type="entry name" value="PROTEASE S28 PRO-X CARBOXYPEPTIDASE-RELATED"/>
    <property type="match status" value="1"/>
</dbReference>
<evidence type="ECO:0000259" key="9">
    <source>
        <dbReference type="SMART" id="SM00198"/>
    </source>
</evidence>
<keyword evidence="11" id="KW-1185">Reference proteome</keyword>
<dbReference type="GO" id="GO:0070008">
    <property type="term" value="F:serine-type exopeptidase activity"/>
    <property type="evidence" value="ECO:0007669"/>
    <property type="project" value="InterPro"/>
</dbReference>
<comment type="caution">
    <text evidence="10">The sequence shown here is derived from an EMBL/GenBank/DDBJ whole genome shotgun (WGS) entry which is preliminary data.</text>
</comment>
<keyword evidence="3" id="KW-0964">Secreted</keyword>
<dbReference type="GO" id="GO:0005576">
    <property type="term" value="C:extracellular region"/>
    <property type="evidence" value="ECO:0007669"/>
    <property type="project" value="UniProtKB-SubCell"/>
</dbReference>
<dbReference type="InterPro" id="IPR014044">
    <property type="entry name" value="CAP_dom"/>
</dbReference>
<dbReference type="Gene3D" id="3.40.50.1820">
    <property type="entry name" value="alpha/beta hydrolase"/>
    <property type="match status" value="1"/>
</dbReference>
<dbReference type="Gene3D" id="1.20.120.980">
    <property type="entry name" value="Serine carboxypeptidase S28, SKS domain"/>
    <property type="match status" value="1"/>
</dbReference>
<organism evidence="10 11">
    <name type="scientific">Pieris macdunnoughi</name>
    <dbReference type="NCBI Taxonomy" id="345717"/>
    <lineage>
        <taxon>Eukaryota</taxon>
        <taxon>Metazoa</taxon>
        <taxon>Ecdysozoa</taxon>
        <taxon>Arthropoda</taxon>
        <taxon>Hexapoda</taxon>
        <taxon>Insecta</taxon>
        <taxon>Pterygota</taxon>
        <taxon>Neoptera</taxon>
        <taxon>Endopterygota</taxon>
        <taxon>Lepidoptera</taxon>
        <taxon>Glossata</taxon>
        <taxon>Ditrysia</taxon>
        <taxon>Papilionoidea</taxon>
        <taxon>Pieridae</taxon>
        <taxon>Pierinae</taxon>
        <taxon>Pieris</taxon>
    </lineage>
</organism>
<dbReference type="EMBL" id="CAJOBZ010000007">
    <property type="protein sequence ID" value="CAF4812492.1"/>
    <property type="molecule type" value="Genomic_DNA"/>
</dbReference>
<gene>
    <name evidence="10" type="ORF">PMACD_LOCUS4125</name>
</gene>
<evidence type="ECO:0000256" key="3">
    <source>
        <dbReference type="ARBA" id="ARBA00022525"/>
    </source>
</evidence>
<evidence type="ECO:0000256" key="8">
    <source>
        <dbReference type="SAM" id="SignalP"/>
    </source>
</evidence>
<dbReference type="SMART" id="SM00198">
    <property type="entry name" value="SCP"/>
    <property type="match status" value="1"/>
</dbReference>
<dbReference type="PRINTS" id="PR00838">
    <property type="entry name" value="V5ALLERGEN"/>
</dbReference>
<evidence type="ECO:0000256" key="1">
    <source>
        <dbReference type="ARBA" id="ARBA00004613"/>
    </source>
</evidence>
<dbReference type="SUPFAM" id="SSF55797">
    <property type="entry name" value="PR-1-like"/>
    <property type="match status" value="1"/>
</dbReference>
<name>A0A821PSE6_9NEOP</name>
<evidence type="ECO:0000256" key="7">
    <source>
        <dbReference type="ARBA" id="ARBA00023180"/>
    </source>
</evidence>
<evidence type="ECO:0000313" key="11">
    <source>
        <dbReference type="Proteomes" id="UP000663880"/>
    </source>
</evidence>
<dbReference type="Proteomes" id="UP000663880">
    <property type="component" value="Unassembled WGS sequence"/>
</dbReference>
<dbReference type="InterPro" id="IPR042269">
    <property type="entry name" value="Ser_carbopepase_S28_SKS"/>
</dbReference>
<comment type="similarity">
    <text evidence="2">Belongs to the peptidase S28 family.</text>
</comment>
<dbReference type="GO" id="GO:0008239">
    <property type="term" value="F:dipeptidyl-peptidase activity"/>
    <property type="evidence" value="ECO:0007669"/>
    <property type="project" value="TreeGrafter"/>
</dbReference>
<dbReference type="PANTHER" id="PTHR11010:SF5">
    <property type="entry name" value="RE36938P-RELATED"/>
    <property type="match status" value="1"/>
</dbReference>
<protein>
    <recommendedName>
        <fullName evidence="9">SCP domain-containing protein</fullName>
    </recommendedName>
</protein>